<feature type="region of interest" description="Disordered" evidence="2">
    <location>
        <begin position="157"/>
        <end position="178"/>
    </location>
</feature>
<evidence type="ECO:0000256" key="1">
    <source>
        <dbReference type="SAM" id="Coils"/>
    </source>
</evidence>
<feature type="region of interest" description="Disordered" evidence="2">
    <location>
        <begin position="84"/>
        <end position="142"/>
    </location>
</feature>
<gene>
    <name evidence="3" type="ORF">BGZ80_004843</name>
</gene>
<protein>
    <submittedName>
        <fullName evidence="3">Uncharacterized protein</fullName>
    </submittedName>
</protein>
<keyword evidence="4" id="KW-1185">Reference proteome</keyword>
<accession>A0A9P6MLL6</accession>
<organism evidence="3 4">
    <name type="scientific">Entomortierella chlamydospora</name>
    <dbReference type="NCBI Taxonomy" id="101097"/>
    <lineage>
        <taxon>Eukaryota</taxon>
        <taxon>Fungi</taxon>
        <taxon>Fungi incertae sedis</taxon>
        <taxon>Mucoromycota</taxon>
        <taxon>Mortierellomycotina</taxon>
        <taxon>Mortierellomycetes</taxon>
        <taxon>Mortierellales</taxon>
        <taxon>Mortierellaceae</taxon>
        <taxon>Entomortierella</taxon>
    </lineage>
</organism>
<dbReference type="Proteomes" id="UP000703661">
    <property type="component" value="Unassembled WGS sequence"/>
</dbReference>
<keyword evidence="1" id="KW-0175">Coiled coil</keyword>
<proteinExistence type="predicted"/>
<dbReference type="SUPFAM" id="SSF50965">
    <property type="entry name" value="Galactose oxidase, central domain"/>
    <property type="match status" value="1"/>
</dbReference>
<evidence type="ECO:0000313" key="3">
    <source>
        <dbReference type="EMBL" id="KAG0007295.1"/>
    </source>
</evidence>
<evidence type="ECO:0000313" key="4">
    <source>
        <dbReference type="Proteomes" id="UP000703661"/>
    </source>
</evidence>
<feature type="compositionally biased region" description="Low complexity" evidence="2">
    <location>
        <begin position="157"/>
        <end position="166"/>
    </location>
</feature>
<dbReference type="InterPro" id="IPR015915">
    <property type="entry name" value="Kelch-typ_b-propeller"/>
</dbReference>
<comment type="caution">
    <text evidence="3">The sequence shown here is derived from an EMBL/GenBank/DDBJ whole genome shotgun (WGS) entry which is preliminary data.</text>
</comment>
<feature type="compositionally biased region" description="Low complexity" evidence="2">
    <location>
        <begin position="84"/>
        <end position="111"/>
    </location>
</feature>
<reference evidence="3" key="1">
    <citation type="journal article" date="2020" name="Fungal Divers.">
        <title>Resolving the Mortierellaceae phylogeny through synthesis of multi-gene phylogenetics and phylogenomics.</title>
        <authorList>
            <person name="Vandepol N."/>
            <person name="Liber J."/>
            <person name="Desiro A."/>
            <person name="Na H."/>
            <person name="Kennedy M."/>
            <person name="Barry K."/>
            <person name="Grigoriev I.V."/>
            <person name="Miller A.N."/>
            <person name="O'Donnell K."/>
            <person name="Stajich J.E."/>
            <person name="Bonito G."/>
        </authorList>
    </citation>
    <scope>NUCLEOTIDE SEQUENCE</scope>
    <source>
        <strain evidence="3">NRRL 2769</strain>
    </source>
</reference>
<dbReference type="Gene3D" id="2.120.10.80">
    <property type="entry name" value="Kelch-type beta propeller"/>
    <property type="match status" value="1"/>
</dbReference>
<dbReference type="EMBL" id="JAAAID010002425">
    <property type="protein sequence ID" value="KAG0007295.1"/>
    <property type="molecule type" value="Genomic_DNA"/>
</dbReference>
<sequence length="293" mass="32520">MLLFGGLYAPTLEFNGIHILDMATLSWTKGSDVDESLRRNNMACSVSGDNFVSWGGNQAGVYPTILLTPAVYNIKNNQWVTQYTPSVPTTSTTTTSSTTTASTSTPANTVNPPTKDNQGKTTTSQGHSDIPLVSPDGIPLNKQEFGSHVRLSQYAPSQYQQYQTSPPKYPTPGADPQHYPEQLSSSVLPYPPPDGDGTHIGNPQQLPEQYYNAEGVLLVPPGSPGPRNPQALQEQEISIYSHNNQIPLEEQVAQIKSQYDQQYQNQQQYLEQIRQEQQRRLEMLQRQIAESKR</sequence>
<dbReference type="AlphaFoldDB" id="A0A9P6MLL6"/>
<evidence type="ECO:0000256" key="2">
    <source>
        <dbReference type="SAM" id="MobiDB-lite"/>
    </source>
</evidence>
<dbReference type="InterPro" id="IPR011043">
    <property type="entry name" value="Gal_Oxase/kelch_b-propeller"/>
</dbReference>
<name>A0A9P6MLL6_9FUNG</name>
<feature type="compositionally biased region" description="Polar residues" evidence="2">
    <location>
        <begin position="112"/>
        <end position="127"/>
    </location>
</feature>
<feature type="coiled-coil region" evidence="1">
    <location>
        <begin position="256"/>
        <end position="287"/>
    </location>
</feature>